<evidence type="ECO:0000313" key="2">
    <source>
        <dbReference type="EMBL" id="CAF1426579.1"/>
    </source>
</evidence>
<name>A0A815MXK0_9BILA</name>
<keyword evidence="4" id="KW-1185">Reference proteome</keyword>
<organism evidence="2 4">
    <name type="scientific">Didymodactylos carnosus</name>
    <dbReference type="NCBI Taxonomy" id="1234261"/>
    <lineage>
        <taxon>Eukaryota</taxon>
        <taxon>Metazoa</taxon>
        <taxon>Spiralia</taxon>
        <taxon>Gnathifera</taxon>
        <taxon>Rotifera</taxon>
        <taxon>Eurotatoria</taxon>
        <taxon>Bdelloidea</taxon>
        <taxon>Philodinida</taxon>
        <taxon>Philodinidae</taxon>
        <taxon>Didymodactylos</taxon>
    </lineage>
</organism>
<dbReference type="GO" id="GO:0004497">
    <property type="term" value="F:monooxygenase activity"/>
    <property type="evidence" value="ECO:0007669"/>
    <property type="project" value="InterPro"/>
</dbReference>
<dbReference type="GO" id="GO:0016705">
    <property type="term" value="F:oxidoreductase activity, acting on paired donors, with incorporation or reduction of molecular oxygen"/>
    <property type="evidence" value="ECO:0007669"/>
    <property type="project" value="InterPro"/>
</dbReference>
<feature type="non-terminal residue" evidence="2">
    <location>
        <position position="1"/>
    </location>
</feature>
<dbReference type="OrthoDB" id="10056728at2759"/>
<comment type="similarity">
    <text evidence="1">Belongs to the cytochrome P450 family.</text>
</comment>
<dbReference type="SUPFAM" id="SSF48264">
    <property type="entry name" value="Cytochrome P450"/>
    <property type="match status" value="1"/>
</dbReference>
<dbReference type="Pfam" id="PF00067">
    <property type="entry name" value="p450"/>
    <property type="match status" value="1"/>
</dbReference>
<reference evidence="2" key="1">
    <citation type="submission" date="2021-02" db="EMBL/GenBank/DDBJ databases">
        <authorList>
            <person name="Nowell W R."/>
        </authorList>
    </citation>
    <scope>NUCLEOTIDE SEQUENCE</scope>
</reference>
<dbReference type="InterPro" id="IPR036396">
    <property type="entry name" value="Cyt_P450_sf"/>
</dbReference>
<dbReference type="InterPro" id="IPR001128">
    <property type="entry name" value="Cyt_P450"/>
</dbReference>
<dbReference type="Proteomes" id="UP000681722">
    <property type="component" value="Unassembled WGS sequence"/>
</dbReference>
<dbReference type="Proteomes" id="UP000663829">
    <property type="component" value="Unassembled WGS sequence"/>
</dbReference>
<gene>
    <name evidence="2" type="ORF">GPM918_LOCUS33858</name>
    <name evidence="3" type="ORF">SRO942_LOCUS34549</name>
</gene>
<evidence type="ECO:0000256" key="1">
    <source>
        <dbReference type="ARBA" id="ARBA00010617"/>
    </source>
</evidence>
<accession>A0A815MXK0</accession>
<dbReference type="GO" id="GO:0005506">
    <property type="term" value="F:iron ion binding"/>
    <property type="evidence" value="ECO:0007669"/>
    <property type="project" value="InterPro"/>
</dbReference>
<dbReference type="AlphaFoldDB" id="A0A815MXK0"/>
<dbReference type="EMBL" id="CAJOBC010083781">
    <property type="protein sequence ID" value="CAF4306846.1"/>
    <property type="molecule type" value="Genomic_DNA"/>
</dbReference>
<sequence length="225" mass="25747">MLFKGVTFSEAYVACKRRFGNVFQFWLGVTRVIVISGSGDVKHIFTHRHIYDQGDAFTRVFSILIPNVTISLKDLIVDNTDKLLSKWRACSSNIVRLDIVKQCQKLSLNIFGFIAFDYGLKTLDDDDDLVTNDLARALQDILDIVQQILRDPIILSKIYLQFSQRYQQSKSVIEQYCNEIKAHELTESLESIVSRKRTSLIASLLSSLSNDEQQTETKETEEGKK</sequence>
<proteinExistence type="inferred from homology"/>
<evidence type="ECO:0000313" key="4">
    <source>
        <dbReference type="Proteomes" id="UP000663829"/>
    </source>
</evidence>
<evidence type="ECO:0000313" key="3">
    <source>
        <dbReference type="EMBL" id="CAF4306846.1"/>
    </source>
</evidence>
<dbReference type="Gene3D" id="1.10.630.10">
    <property type="entry name" value="Cytochrome P450"/>
    <property type="match status" value="1"/>
</dbReference>
<dbReference type="GO" id="GO:0020037">
    <property type="term" value="F:heme binding"/>
    <property type="evidence" value="ECO:0007669"/>
    <property type="project" value="InterPro"/>
</dbReference>
<protein>
    <submittedName>
        <fullName evidence="2">Uncharacterized protein</fullName>
    </submittedName>
</protein>
<comment type="caution">
    <text evidence="2">The sequence shown here is derived from an EMBL/GenBank/DDBJ whole genome shotgun (WGS) entry which is preliminary data.</text>
</comment>
<dbReference type="EMBL" id="CAJNOQ010018353">
    <property type="protein sequence ID" value="CAF1426579.1"/>
    <property type="molecule type" value="Genomic_DNA"/>
</dbReference>